<dbReference type="GO" id="GO:0004048">
    <property type="term" value="F:anthranilate phosphoribosyltransferase activity"/>
    <property type="evidence" value="ECO:0007669"/>
    <property type="project" value="UniProtKB-UniRule"/>
</dbReference>
<feature type="binding site" evidence="9">
    <location>
        <begin position="103"/>
        <end position="111"/>
    </location>
    <ligand>
        <name>5-phospho-alpha-D-ribose 1-diphosphate</name>
        <dbReference type="ChEBI" id="CHEBI:58017"/>
    </ligand>
</feature>
<feature type="binding site" evidence="9">
    <location>
        <begin position="85"/>
        <end position="88"/>
    </location>
    <ligand>
        <name>5-phospho-alpha-D-ribose 1-diphosphate</name>
        <dbReference type="ChEBI" id="CHEBI:58017"/>
    </ligand>
</feature>
<feature type="binding site" evidence="9">
    <location>
        <begin position="78"/>
        <end position="79"/>
    </location>
    <ligand>
        <name>5-phospho-alpha-D-ribose 1-diphosphate</name>
        <dbReference type="ChEBI" id="CHEBI:58017"/>
    </ligand>
</feature>
<evidence type="ECO:0000256" key="9">
    <source>
        <dbReference type="HAMAP-Rule" id="MF_00211"/>
    </source>
</evidence>
<keyword evidence="3 9" id="KW-0328">Glycosyltransferase</keyword>
<feature type="binding site" evidence="9">
    <location>
        <position position="115"/>
    </location>
    <ligand>
        <name>5-phospho-alpha-D-ribose 1-diphosphate</name>
        <dbReference type="ChEBI" id="CHEBI:58017"/>
    </ligand>
</feature>
<keyword evidence="9" id="KW-0479">Metal-binding</keyword>
<protein>
    <recommendedName>
        <fullName evidence="9">Anthranilate phosphoribosyltransferase</fullName>
        <ecNumber evidence="9">2.4.2.18</ecNumber>
    </recommendedName>
</protein>
<comment type="catalytic activity">
    <reaction evidence="7 9">
        <text>N-(5-phospho-beta-D-ribosyl)anthranilate + diphosphate = 5-phospho-alpha-D-ribose 1-diphosphate + anthranilate</text>
        <dbReference type="Rhea" id="RHEA:11768"/>
        <dbReference type="ChEBI" id="CHEBI:16567"/>
        <dbReference type="ChEBI" id="CHEBI:18277"/>
        <dbReference type="ChEBI" id="CHEBI:33019"/>
        <dbReference type="ChEBI" id="CHEBI:58017"/>
        <dbReference type="EC" id="2.4.2.18"/>
    </reaction>
</comment>
<keyword evidence="5 9" id="KW-0822">Tryptophan biosynthesis</keyword>
<dbReference type="HAMAP" id="MF_00211">
    <property type="entry name" value="TrpD"/>
    <property type="match status" value="1"/>
</dbReference>
<dbReference type="GO" id="GO:0005829">
    <property type="term" value="C:cytosol"/>
    <property type="evidence" value="ECO:0007669"/>
    <property type="project" value="TreeGrafter"/>
</dbReference>
<comment type="subunit">
    <text evidence="9">Homodimer.</text>
</comment>
<dbReference type="GO" id="GO:0000287">
    <property type="term" value="F:magnesium ion binding"/>
    <property type="evidence" value="ECO:0007669"/>
    <property type="project" value="UniProtKB-UniRule"/>
</dbReference>
<dbReference type="SUPFAM" id="SSF47648">
    <property type="entry name" value="Nucleoside phosphorylase/phosphoribosyltransferase N-terminal domain"/>
    <property type="match status" value="1"/>
</dbReference>
<comment type="pathway">
    <text evidence="1 9">Amino-acid biosynthesis; L-tryptophan biosynthesis; L-tryptophan from chorismate: step 2/5.</text>
</comment>
<dbReference type="RefSeq" id="WP_094473751.1">
    <property type="nucleotide sequence ID" value="NZ_NOXT01000109.1"/>
</dbReference>
<dbReference type="InterPro" id="IPR035902">
    <property type="entry name" value="Nuc_phospho_transferase"/>
</dbReference>
<dbReference type="EC" id="2.4.2.18" evidence="9"/>
<evidence type="ECO:0000259" key="11">
    <source>
        <dbReference type="Pfam" id="PF02885"/>
    </source>
</evidence>
<dbReference type="Pfam" id="PF02885">
    <property type="entry name" value="Glycos_trans_3N"/>
    <property type="match status" value="1"/>
</dbReference>
<evidence type="ECO:0000256" key="5">
    <source>
        <dbReference type="ARBA" id="ARBA00022822"/>
    </source>
</evidence>
<name>A0A255YJD4_9SPHN</name>
<reference evidence="12 13" key="1">
    <citation type="submission" date="2017-07" db="EMBL/GenBank/DDBJ databases">
        <title>Sandarakinorhabdus cyanobacteriorum sp. nov., a novel bacterium isolated from cyanobacterial aggregates in a eutrophic lake.</title>
        <authorList>
            <person name="Cai H."/>
        </authorList>
    </citation>
    <scope>NUCLEOTIDE SEQUENCE [LARGE SCALE GENOMIC DNA]</scope>
    <source>
        <strain evidence="12 13">TH057</strain>
    </source>
</reference>
<feature type="binding site" evidence="9">
    <location>
        <position position="75"/>
    </location>
    <ligand>
        <name>5-phospho-alpha-D-ribose 1-diphosphate</name>
        <dbReference type="ChEBI" id="CHEBI:58017"/>
    </ligand>
</feature>
<dbReference type="InterPro" id="IPR005940">
    <property type="entry name" value="Anthranilate_Pribosyl_Tfrase"/>
</dbReference>
<feature type="domain" description="Glycosyl transferase family 3 N-terminal" evidence="11">
    <location>
        <begin position="10"/>
        <end position="61"/>
    </location>
</feature>
<feature type="binding site" evidence="9">
    <location>
        <position position="218"/>
    </location>
    <ligand>
        <name>Mg(2+)</name>
        <dbReference type="ChEBI" id="CHEBI:18420"/>
        <label>2</label>
    </ligand>
</feature>
<feature type="binding site" evidence="9">
    <location>
        <position position="106"/>
    </location>
    <ligand>
        <name>anthranilate</name>
        <dbReference type="ChEBI" id="CHEBI:16567"/>
        <label>1</label>
    </ligand>
</feature>
<comment type="caution">
    <text evidence="12">The sequence shown here is derived from an EMBL/GenBank/DDBJ whole genome shotgun (WGS) entry which is preliminary data.</text>
</comment>
<dbReference type="UniPathway" id="UPA00035">
    <property type="reaction ID" value="UER00041"/>
</dbReference>
<dbReference type="PANTHER" id="PTHR43285">
    <property type="entry name" value="ANTHRANILATE PHOSPHORIBOSYLTRANSFERASE"/>
    <property type="match status" value="1"/>
</dbReference>
<keyword evidence="2 9" id="KW-0028">Amino-acid biosynthesis</keyword>
<keyword evidence="4 9" id="KW-0808">Transferase</keyword>
<proteinExistence type="inferred from homology"/>
<evidence type="ECO:0000313" key="13">
    <source>
        <dbReference type="Proteomes" id="UP000216991"/>
    </source>
</evidence>
<accession>A0A255YJD4</accession>
<organism evidence="12 13">
    <name type="scientific">Sandarakinorhabdus cyanobacteriorum</name>
    <dbReference type="NCBI Taxonomy" id="1981098"/>
    <lineage>
        <taxon>Bacteria</taxon>
        <taxon>Pseudomonadati</taxon>
        <taxon>Pseudomonadota</taxon>
        <taxon>Alphaproteobacteria</taxon>
        <taxon>Sphingomonadales</taxon>
        <taxon>Sphingosinicellaceae</taxon>
        <taxon>Sandarakinorhabdus</taxon>
    </lineage>
</organism>
<dbReference type="NCBIfam" id="TIGR01245">
    <property type="entry name" value="trpD"/>
    <property type="match status" value="1"/>
</dbReference>
<feature type="binding site" evidence="9">
    <location>
        <position position="219"/>
    </location>
    <ligand>
        <name>Mg(2+)</name>
        <dbReference type="ChEBI" id="CHEBI:18420"/>
        <label>1</label>
    </ligand>
</feature>
<dbReference type="InterPro" id="IPR000312">
    <property type="entry name" value="Glycosyl_Trfase_fam3"/>
</dbReference>
<evidence type="ECO:0000256" key="3">
    <source>
        <dbReference type="ARBA" id="ARBA00022676"/>
    </source>
</evidence>
<dbReference type="OrthoDB" id="9806430at2"/>
<dbReference type="Gene3D" id="1.20.970.10">
    <property type="entry name" value="Transferase, Pyrimidine Nucleoside Phosphorylase, Chain C"/>
    <property type="match status" value="1"/>
</dbReference>
<dbReference type="InterPro" id="IPR017459">
    <property type="entry name" value="Glycosyl_Trfase_fam3_N_dom"/>
</dbReference>
<evidence type="ECO:0000256" key="4">
    <source>
        <dbReference type="ARBA" id="ARBA00022679"/>
    </source>
</evidence>
<feature type="binding site" evidence="9">
    <location>
        <position position="83"/>
    </location>
    <ligand>
        <name>5-phospho-alpha-D-ribose 1-diphosphate</name>
        <dbReference type="ChEBI" id="CHEBI:58017"/>
    </ligand>
</feature>
<sequence length="327" mass="33346">MSLLPDPSAPLDAQAAAEAFAAIFDGKVSDEALAGFLTTLADRGETVTEVVAAARALRARAIQPFRAADALDVCGTGGDGMHSLNISTAVSLVVAACGVKLAKHGNRAASSTSGAADVLMVLGVPELPMDRLGPCLDQVGITFLHAARHHPAMARVAPVRRALGRRTIFNLLGPLCNPAGVDQQLMGVFAPQPVPLMAEALAALGSRAALAVHGQGFDEVAISGETTAVALAGGSLTTQTITPEAAGLPRHPNAALKGGTPDYNAQRLRDLLAGQTDAYRDMVLLNAAAALTVVRPALTLPQAVAQAAAAIDSGAAADILARWIAFR</sequence>
<comment type="cofactor">
    <cofactor evidence="9">
        <name>Mg(2+)</name>
        <dbReference type="ChEBI" id="CHEBI:18420"/>
    </cofactor>
    <text evidence="9">Binds 2 magnesium ions per monomer.</text>
</comment>
<feature type="binding site" evidence="9">
    <location>
        <position position="75"/>
    </location>
    <ligand>
        <name>anthranilate</name>
        <dbReference type="ChEBI" id="CHEBI:16567"/>
        <label>1</label>
    </ligand>
</feature>
<evidence type="ECO:0000256" key="6">
    <source>
        <dbReference type="ARBA" id="ARBA00023141"/>
    </source>
</evidence>
<evidence type="ECO:0000256" key="8">
    <source>
        <dbReference type="ARBA" id="ARBA00061188"/>
    </source>
</evidence>
<dbReference type="Pfam" id="PF00591">
    <property type="entry name" value="Glycos_transf_3"/>
    <property type="match status" value="1"/>
</dbReference>
<dbReference type="InterPro" id="IPR036320">
    <property type="entry name" value="Glycosyl_Trfase_fam3_N_dom_sf"/>
</dbReference>
<evidence type="ECO:0000259" key="10">
    <source>
        <dbReference type="Pfam" id="PF00591"/>
    </source>
</evidence>
<evidence type="ECO:0000256" key="1">
    <source>
        <dbReference type="ARBA" id="ARBA00004907"/>
    </source>
</evidence>
<dbReference type="GO" id="GO:0000162">
    <property type="term" value="P:L-tryptophan biosynthetic process"/>
    <property type="evidence" value="ECO:0007669"/>
    <property type="project" value="UniProtKB-UniRule"/>
</dbReference>
<comment type="function">
    <text evidence="9">Catalyzes the transfer of the phosphoribosyl group of 5-phosphorylribose-1-pyrophosphate (PRPP) to anthranilate to yield N-(5'-phosphoribosyl)-anthranilate (PRA).</text>
</comment>
<comment type="similarity">
    <text evidence="9">Belongs to the anthranilate phosphoribosyltransferase family.</text>
</comment>
<dbReference type="Proteomes" id="UP000216991">
    <property type="component" value="Unassembled WGS sequence"/>
</dbReference>
<dbReference type="Gene3D" id="3.40.1030.10">
    <property type="entry name" value="Nucleoside phosphorylase/phosphoribosyltransferase catalytic domain"/>
    <property type="match status" value="1"/>
</dbReference>
<dbReference type="PANTHER" id="PTHR43285:SF2">
    <property type="entry name" value="ANTHRANILATE PHOSPHORIBOSYLTRANSFERASE"/>
    <property type="match status" value="1"/>
</dbReference>
<dbReference type="FunFam" id="3.40.1030.10:FF:000002">
    <property type="entry name" value="Anthranilate phosphoribosyltransferase"/>
    <property type="match status" value="1"/>
</dbReference>
<feature type="binding site" evidence="9">
    <location>
        <position position="219"/>
    </location>
    <ligand>
        <name>Mg(2+)</name>
        <dbReference type="ChEBI" id="CHEBI:18420"/>
        <label>2</label>
    </ligand>
</feature>
<dbReference type="SUPFAM" id="SSF52418">
    <property type="entry name" value="Nucleoside phosphorylase/phosphoribosyltransferase catalytic domain"/>
    <property type="match status" value="1"/>
</dbReference>
<feature type="binding site" evidence="9">
    <location>
        <position position="160"/>
    </location>
    <ligand>
        <name>anthranilate</name>
        <dbReference type="ChEBI" id="CHEBI:16567"/>
        <label>2</label>
    </ligand>
</feature>
<evidence type="ECO:0000313" key="12">
    <source>
        <dbReference type="EMBL" id="OYQ28685.1"/>
    </source>
</evidence>
<dbReference type="AlphaFoldDB" id="A0A255YJD4"/>
<evidence type="ECO:0000256" key="7">
    <source>
        <dbReference type="ARBA" id="ARBA00052328"/>
    </source>
</evidence>
<feature type="binding site" evidence="9">
    <location>
        <position position="87"/>
    </location>
    <ligand>
        <name>Mg(2+)</name>
        <dbReference type="ChEBI" id="CHEBI:18420"/>
        <label>1</label>
    </ligand>
</feature>
<keyword evidence="6 9" id="KW-0057">Aromatic amino acid biosynthesis</keyword>
<dbReference type="EMBL" id="NOXT01000109">
    <property type="protein sequence ID" value="OYQ28685.1"/>
    <property type="molecule type" value="Genomic_DNA"/>
</dbReference>
<evidence type="ECO:0000256" key="2">
    <source>
        <dbReference type="ARBA" id="ARBA00022605"/>
    </source>
</evidence>
<keyword evidence="13" id="KW-1185">Reference proteome</keyword>
<feature type="domain" description="Glycosyl transferase family 3" evidence="10">
    <location>
        <begin position="69"/>
        <end position="316"/>
    </location>
</feature>
<comment type="caution">
    <text evidence="9">Lacks conserved residue(s) required for the propagation of feature annotation.</text>
</comment>
<gene>
    <name evidence="9 12" type="primary">trpD</name>
    <name evidence="12" type="ORF">CHU93_08990</name>
</gene>
<comment type="similarity">
    <text evidence="8">In the C-terminal section; belongs to the anthranilate phosphoribosyltransferase family.</text>
</comment>
<keyword evidence="9" id="KW-0460">Magnesium</keyword>